<proteinExistence type="predicted"/>
<dbReference type="Proteomes" id="UP001165090">
    <property type="component" value="Unassembled WGS sequence"/>
</dbReference>
<feature type="domain" description="6-phosphogluconate dehydrogenase NADP-binding" evidence="1">
    <location>
        <begin position="3"/>
        <end position="96"/>
    </location>
</feature>
<dbReference type="InterPro" id="IPR006115">
    <property type="entry name" value="6PGDH_NADP-bd"/>
</dbReference>
<protein>
    <recommendedName>
        <fullName evidence="1">6-phosphogluconate dehydrogenase NADP-binding domain-containing protein</fullName>
    </recommendedName>
</protein>
<dbReference type="Gene3D" id="3.40.50.720">
    <property type="entry name" value="NAD(P)-binding Rossmann-like Domain"/>
    <property type="match status" value="1"/>
</dbReference>
<dbReference type="PANTHER" id="PTHR43060">
    <property type="entry name" value="3-HYDROXYISOBUTYRATE DEHYDROGENASE-LIKE 1, MITOCHONDRIAL-RELATED"/>
    <property type="match status" value="1"/>
</dbReference>
<accession>A0ABQ5SDX6</accession>
<gene>
    <name evidence="2" type="ORF">VaNZ11_012376</name>
</gene>
<evidence type="ECO:0000313" key="2">
    <source>
        <dbReference type="EMBL" id="GLI68086.1"/>
    </source>
</evidence>
<dbReference type="SUPFAM" id="SSF51735">
    <property type="entry name" value="NAD(P)-binding Rossmann-fold domains"/>
    <property type="match status" value="1"/>
</dbReference>
<reference evidence="2 3" key="1">
    <citation type="journal article" date="2023" name="IScience">
        <title>Expanded male sex-determining region conserved during the evolution of homothallism in the green alga Volvox.</title>
        <authorList>
            <person name="Yamamoto K."/>
            <person name="Matsuzaki R."/>
            <person name="Mahakham W."/>
            <person name="Heman W."/>
            <person name="Sekimoto H."/>
            <person name="Kawachi M."/>
            <person name="Minakuchi Y."/>
            <person name="Toyoda A."/>
            <person name="Nozaki H."/>
        </authorList>
    </citation>
    <scope>NUCLEOTIDE SEQUENCE [LARGE SCALE GENOMIC DNA]</scope>
    <source>
        <strain evidence="2 3">NIES-4468</strain>
    </source>
</reference>
<comment type="caution">
    <text evidence="2">The sequence shown here is derived from an EMBL/GenBank/DDBJ whole genome shotgun (WGS) entry which is preliminary data.</text>
</comment>
<name>A0ABQ5SDX6_9CHLO</name>
<evidence type="ECO:0000313" key="3">
    <source>
        <dbReference type="Proteomes" id="UP001165090"/>
    </source>
</evidence>
<dbReference type="Pfam" id="PF03446">
    <property type="entry name" value="NAD_binding_2"/>
    <property type="match status" value="1"/>
</dbReference>
<sequence>MEVAVLGTGLMGAKICKRLVSCGNHIRAWNRTPEKALELAEAGVRPCTTTADAVRGANVILLMLSDAHAIRDVLLSDPVTKELVSGKEVLQMGTIGTVRVFAFSLCDLGHFFHGISSRGLLRLSVMWDCRNRDGRGLLRAAMGVSAASKRPPLCPFSRPQGVVRPCCRGGRRGWSLHRGARAGQPA</sequence>
<dbReference type="InterPro" id="IPR036291">
    <property type="entry name" value="NAD(P)-bd_dom_sf"/>
</dbReference>
<keyword evidence="3" id="KW-1185">Reference proteome</keyword>
<evidence type="ECO:0000259" key="1">
    <source>
        <dbReference type="Pfam" id="PF03446"/>
    </source>
</evidence>
<dbReference type="EMBL" id="BSDZ01000079">
    <property type="protein sequence ID" value="GLI68086.1"/>
    <property type="molecule type" value="Genomic_DNA"/>
</dbReference>
<dbReference type="PANTHER" id="PTHR43060:SF15">
    <property type="entry name" value="3-HYDROXYISOBUTYRATE DEHYDROGENASE-LIKE 1, MITOCHONDRIAL-RELATED"/>
    <property type="match status" value="1"/>
</dbReference>
<organism evidence="2 3">
    <name type="scientific">Volvox africanus</name>
    <dbReference type="NCBI Taxonomy" id="51714"/>
    <lineage>
        <taxon>Eukaryota</taxon>
        <taxon>Viridiplantae</taxon>
        <taxon>Chlorophyta</taxon>
        <taxon>core chlorophytes</taxon>
        <taxon>Chlorophyceae</taxon>
        <taxon>CS clade</taxon>
        <taxon>Chlamydomonadales</taxon>
        <taxon>Volvocaceae</taxon>
        <taxon>Volvox</taxon>
    </lineage>
</organism>